<feature type="coiled-coil region" evidence="2">
    <location>
        <begin position="687"/>
        <end position="786"/>
    </location>
</feature>
<feature type="region of interest" description="Disordered" evidence="3">
    <location>
        <begin position="1"/>
        <end position="56"/>
    </location>
</feature>
<protein>
    <submittedName>
        <fullName evidence="4">Coiled-coil domain containing 146</fullName>
    </submittedName>
</protein>
<evidence type="ECO:0000256" key="1">
    <source>
        <dbReference type="ARBA" id="ARBA00023054"/>
    </source>
</evidence>
<dbReference type="GeneTree" id="ENSGT00530000063534"/>
<feature type="coiled-coil region" evidence="2">
    <location>
        <begin position="79"/>
        <end position="157"/>
    </location>
</feature>
<evidence type="ECO:0000256" key="2">
    <source>
        <dbReference type="SAM" id="Coils"/>
    </source>
</evidence>
<evidence type="ECO:0000313" key="5">
    <source>
        <dbReference type="Proteomes" id="UP000261420"/>
    </source>
</evidence>
<feature type="coiled-coil region" evidence="2">
    <location>
        <begin position="547"/>
        <end position="574"/>
    </location>
</feature>
<reference evidence="4" key="2">
    <citation type="submission" date="2025-09" db="UniProtKB">
        <authorList>
            <consortium name="Ensembl"/>
        </authorList>
    </citation>
    <scope>IDENTIFICATION</scope>
</reference>
<keyword evidence="5" id="KW-1185">Reference proteome</keyword>
<feature type="compositionally biased region" description="Low complexity" evidence="3">
    <location>
        <begin position="32"/>
        <end position="46"/>
    </location>
</feature>
<dbReference type="OMA" id="PRPNAYV"/>
<feature type="compositionally biased region" description="Basic and acidic residues" evidence="3">
    <location>
        <begin position="7"/>
        <end position="17"/>
    </location>
</feature>
<dbReference type="PANTHER" id="PTHR32083">
    <property type="entry name" value="CILIA AND FLAGELLA-ASSOCIATED PROTEIN 58-RELATED"/>
    <property type="match status" value="1"/>
</dbReference>
<evidence type="ECO:0000256" key="3">
    <source>
        <dbReference type="SAM" id="MobiDB-lite"/>
    </source>
</evidence>
<dbReference type="GO" id="GO:0005856">
    <property type="term" value="C:cytoskeleton"/>
    <property type="evidence" value="ECO:0007669"/>
    <property type="project" value="TreeGrafter"/>
</dbReference>
<organism evidence="4 5">
    <name type="scientific">Seriola dumerili</name>
    <name type="common">Greater amberjack</name>
    <name type="synonym">Caranx dumerili</name>
    <dbReference type="NCBI Taxonomy" id="41447"/>
    <lineage>
        <taxon>Eukaryota</taxon>
        <taxon>Metazoa</taxon>
        <taxon>Chordata</taxon>
        <taxon>Craniata</taxon>
        <taxon>Vertebrata</taxon>
        <taxon>Euteleostomi</taxon>
        <taxon>Actinopterygii</taxon>
        <taxon>Neopterygii</taxon>
        <taxon>Teleostei</taxon>
        <taxon>Neoteleostei</taxon>
        <taxon>Acanthomorphata</taxon>
        <taxon>Carangaria</taxon>
        <taxon>Carangiformes</taxon>
        <taxon>Carangidae</taxon>
        <taxon>Seriola</taxon>
    </lineage>
</organism>
<reference evidence="4" key="1">
    <citation type="submission" date="2025-08" db="UniProtKB">
        <authorList>
            <consortium name="Ensembl"/>
        </authorList>
    </citation>
    <scope>IDENTIFICATION</scope>
</reference>
<feature type="compositionally biased region" description="Basic and acidic residues" evidence="3">
    <location>
        <begin position="890"/>
        <end position="903"/>
    </location>
</feature>
<feature type="coiled-coil region" evidence="2">
    <location>
        <begin position="364"/>
        <end position="408"/>
    </location>
</feature>
<dbReference type="STRING" id="41447.ENSSDUP00000009244"/>
<dbReference type="AlphaFoldDB" id="A0A3B4TSH3"/>
<dbReference type="PANTHER" id="PTHR32083:SF34">
    <property type="entry name" value="COILED-COIL DOMAIN-CONTAINING PROTEIN 146"/>
    <property type="match status" value="1"/>
</dbReference>
<sequence length="963" mass="113334">MSISEQQDSRPPSRAEVDVDEQEEDEVKRTEANAPLLALAPDASLPEEQHSSSTDVSATPAFQCLDELLSLGKISQTKVAKLKTSYRLLQETLKRAQDSEIQRLEEAKRCCAELQRLQKEVETTEEQSTSEEPESEVNELRQQLLQVYNELRAAEDREYKTQHQLKCLREEKQYLVKENENQPKPAELESRTKALQDKYEDLRKEVAQRQLEVRSLMEDVETHETLILKEQKELEDQKEIIELKEAEKARLISVPDQIFEKIERKRSKTEAAKKQIEALNTEISETEQQVKEVDKHNHSLRMKKKVMMQELEALQAQVEASQAEYRQLLREQEVNREEEAEFIGNRGILEMKLQNIMSDRQHLYENQSVQLREKNRQMQALKRMEYALTMATEQLQHMQSIYNELQAQLDAVPKREDSIQQRMELQKEVDTLKVSFEKQLSVAEEESQKNQQCGMIQDLLRESNSLREELHNLRCLTQIKAEERGQKHRELLRAEQLNQHIQHELREKELIIMDHNKLNIMLQRRISQYSKLCDTIMEEKIKYIKLKQIASQTFTELTEQVKVLENEMEIQRSIVINKDRSHTKARMKLSNSSKMRDKLRNDISKVAWKHRQISQQSEDSKREVVKLAQMINLQEQALIEINKNQETAIQRRNFLGIQLLEHEEVLFNHYEKVNIQEAAITKGNVALEMMEKEMRDLQLAINEEKRQIDLKKKEVPLKRKLEGELTMLQIELSEARDKTLEDLNQTVDYKELKGKDPSTVELVKKIEQLEVNLAERERQLLEKELLVDQVTRLSKPLGEQAENCQQDRLSLRKKLNVLRTHIINTNHRLMAVSAELSMKQAAALSQRQEIKEKELQMDRCQRRLEQGLPPCPEIEEEWRRMLRDKKRRQRDKEERERLAKEEEWNQLPNGEYTTAEARPNAYIPQTDSLPLPKPYGSQAPFKPPQPGANMRHIRKPTVKPLEI</sequence>
<accession>A0A3B4TSH3</accession>
<keyword evidence="1 2" id="KW-0175">Coiled coil</keyword>
<proteinExistence type="predicted"/>
<feature type="region of interest" description="Disordered" evidence="3">
    <location>
        <begin position="885"/>
        <end position="963"/>
    </location>
</feature>
<name>A0A3B4TSH3_SERDU</name>
<dbReference type="Ensembl" id="ENSSDUT00000009425.1">
    <property type="protein sequence ID" value="ENSSDUP00000009244.1"/>
    <property type="gene ID" value="ENSSDUG00000006799.1"/>
</dbReference>
<feature type="coiled-coil region" evidence="2">
    <location>
        <begin position="192"/>
        <end position="331"/>
    </location>
</feature>
<evidence type="ECO:0000313" key="4">
    <source>
        <dbReference type="Ensembl" id="ENSSDUP00000009244.1"/>
    </source>
</evidence>
<dbReference type="Proteomes" id="UP000261420">
    <property type="component" value="Unplaced"/>
</dbReference>